<keyword evidence="2" id="KW-1133">Transmembrane helix</keyword>
<evidence type="ECO:0000313" key="3">
    <source>
        <dbReference type="EMBL" id="MCZ0866528.1"/>
    </source>
</evidence>
<dbReference type="NCBIfam" id="TIGR03752">
    <property type="entry name" value="conj_TIGR03752"/>
    <property type="match status" value="1"/>
</dbReference>
<keyword evidence="4" id="KW-1185">Reference proteome</keyword>
<comment type="caution">
    <text evidence="3">The sequence shown here is derived from an EMBL/GenBank/DDBJ whole genome shotgun (WGS) entry which is preliminary data.</text>
</comment>
<keyword evidence="2" id="KW-0472">Membrane</keyword>
<feature type="compositionally biased region" description="Basic and acidic residues" evidence="1">
    <location>
        <begin position="135"/>
        <end position="147"/>
    </location>
</feature>
<protein>
    <submittedName>
        <fullName evidence="3">TIGR03752 family integrating conjugative element protein</fullName>
    </submittedName>
</protein>
<keyword evidence="2" id="KW-0812">Transmembrane</keyword>
<reference evidence="3 4" key="1">
    <citation type="submission" date="2022-12" db="EMBL/GenBank/DDBJ databases">
        <title>Dasania phycosphaerae sp. nov., isolated from particulate material of the south coast of Korea.</title>
        <authorList>
            <person name="Jiang Y."/>
        </authorList>
    </citation>
    <scope>NUCLEOTIDE SEQUENCE [LARGE SCALE GENOMIC DNA]</scope>
    <source>
        <strain evidence="3 4">GY-19</strain>
    </source>
</reference>
<gene>
    <name evidence="3" type="ORF">O0V09_15050</name>
</gene>
<proteinExistence type="predicted"/>
<dbReference type="AlphaFoldDB" id="A0A9J6RQU0"/>
<evidence type="ECO:0000313" key="4">
    <source>
        <dbReference type="Proteomes" id="UP001069090"/>
    </source>
</evidence>
<accession>A0A9J6RQU0</accession>
<feature type="transmembrane region" description="Helical" evidence="2">
    <location>
        <begin position="6"/>
        <end position="23"/>
    </location>
</feature>
<organism evidence="3 4">
    <name type="scientific">Dasania phycosphaerae</name>
    <dbReference type="NCBI Taxonomy" id="2950436"/>
    <lineage>
        <taxon>Bacteria</taxon>
        <taxon>Pseudomonadati</taxon>
        <taxon>Pseudomonadota</taxon>
        <taxon>Gammaproteobacteria</taxon>
        <taxon>Cellvibrionales</taxon>
        <taxon>Spongiibacteraceae</taxon>
        <taxon>Dasania</taxon>
    </lineage>
</organism>
<dbReference type="EMBL" id="JAPTGG010000013">
    <property type="protein sequence ID" value="MCZ0866528.1"/>
    <property type="molecule type" value="Genomic_DNA"/>
</dbReference>
<dbReference type="RefSeq" id="WP_268905199.1">
    <property type="nucleotide sequence ID" value="NZ_JAPTGG010000013.1"/>
</dbReference>
<dbReference type="InterPro" id="IPR021207">
    <property type="entry name" value="Integr_conj_element_PFL4705"/>
</dbReference>
<dbReference type="Proteomes" id="UP001069090">
    <property type="component" value="Unassembled WGS sequence"/>
</dbReference>
<sequence>MKSNIVIKALAVVIVVILLVVVMKGRKEKQVTAQAPGQTTELAGLSAIESGPAQPDNGLAIDPLEEGFLEEEYGVDVDSPVETMRTLTNETRAVREDSVKLQEENKRLKQEIDKLLKMEESLNKRVNSRFSNAEKQAEQKQRELEHTQDLTRGLIAKLENRLEELQQGGKEKGGSKSANGYDIGNAGIPSGLGYDENGMQVDFDQVVWTNPIDANVDPRDPTKISLPDFSAAAEENLPALAKGPTKSKKQTKEERSVKAYTIPINGTLIGSVSMTAMLGRIPINGQVIDPYPFKVMVGEENLSSNGIHIPGVTGIKMSGIAKGDWTLSCVSGEITSMTFTFQDGTIVTFPEPGTKTTDPIAWFSDKNGIPCITGQRITNAASYLTSRVGLTAAASYANAEAASQFTTQSNNNGGLTSGLTGDPKIVAKNTAISEGLNEVTDWLDARQENSFDAIYVPPGTELAIHISEELKIDYDPEGRKVNHYANINRRSDRHLD</sequence>
<name>A0A9J6RQU0_9GAMM</name>
<evidence type="ECO:0000256" key="2">
    <source>
        <dbReference type="SAM" id="Phobius"/>
    </source>
</evidence>
<evidence type="ECO:0000256" key="1">
    <source>
        <dbReference type="SAM" id="MobiDB-lite"/>
    </source>
</evidence>
<feature type="region of interest" description="Disordered" evidence="1">
    <location>
        <begin position="128"/>
        <end position="147"/>
    </location>
</feature>